<dbReference type="EMBL" id="CP129682">
    <property type="protein sequence ID" value="XDS47790.1"/>
    <property type="molecule type" value="Genomic_DNA"/>
</dbReference>
<feature type="compositionally biased region" description="Basic and acidic residues" evidence="1">
    <location>
        <begin position="89"/>
        <end position="99"/>
    </location>
</feature>
<keyword evidence="2" id="KW-0812">Transmembrane</keyword>
<accession>A0AB39UGN2</accession>
<reference evidence="4" key="1">
    <citation type="submission" date="2023-07" db="EMBL/GenBank/DDBJ databases">
        <title>Bifidobacterium aquikefiriaerophilum sp. nov. and Bifidobacterium eccum sp. nov., isolated from water kefir.</title>
        <authorList>
            <person name="Breselge S."/>
            <person name="Bellassi P."/>
            <person name="Barcenilla C."/>
            <person name="Alvarez-Ordonez A."/>
            <person name="Morelli L."/>
            <person name="Cotter P.D."/>
        </authorList>
    </citation>
    <scope>NUCLEOTIDE SEQUENCE</scope>
    <source>
        <strain evidence="5">WK012_4_13</strain>
        <strain evidence="4">WK013_4_14</strain>
        <strain evidence="3">WK048_4_13</strain>
    </source>
</reference>
<evidence type="ECO:0000256" key="2">
    <source>
        <dbReference type="SAM" id="Phobius"/>
    </source>
</evidence>
<keyword evidence="2" id="KW-1133">Transmembrane helix</keyword>
<feature type="compositionally biased region" description="Basic and acidic residues" evidence="1">
    <location>
        <begin position="40"/>
        <end position="59"/>
    </location>
</feature>
<feature type="transmembrane region" description="Helical" evidence="2">
    <location>
        <begin position="160"/>
        <end position="179"/>
    </location>
</feature>
<evidence type="ECO:0000256" key="1">
    <source>
        <dbReference type="SAM" id="MobiDB-lite"/>
    </source>
</evidence>
<dbReference type="AlphaFoldDB" id="A0AB39UGN2"/>
<evidence type="ECO:0008006" key="6">
    <source>
        <dbReference type="Google" id="ProtNLM"/>
    </source>
</evidence>
<keyword evidence="2" id="KW-0472">Membrane</keyword>
<name>A0AB39UGN2_9BIFI</name>
<proteinExistence type="predicted"/>
<protein>
    <recommendedName>
        <fullName evidence="6">Membrane associated protein</fullName>
    </recommendedName>
</protein>
<dbReference type="EMBL" id="CP129675">
    <property type="protein sequence ID" value="XDS47499.1"/>
    <property type="molecule type" value="Genomic_DNA"/>
</dbReference>
<organism evidence="4">
    <name type="scientific">Bifidobacterium fermentum</name>
    <dbReference type="NCBI Taxonomy" id="3059035"/>
    <lineage>
        <taxon>Bacteria</taxon>
        <taxon>Bacillati</taxon>
        <taxon>Actinomycetota</taxon>
        <taxon>Actinomycetes</taxon>
        <taxon>Bifidobacteriales</taxon>
        <taxon>Bifidobacteriaceae</taxon>
        <taxon>Bifidobacterium</taxon>
    </lineage>
</organism>
<feature type="transmembrane region" description="Helical" evidence="2">
    <location>
        <begin position="185"/>
        <end position="203"/>
    </location>
</feature>
<evidence type="ECO:0000313" key="3">
    <source>
        <dbReference type="EMBL" id="XDS47499.1"/>
    </source>
</evidence>
<evidence type="ECO:0000313" key="4">
    <source>
        <dbReference type="EMBL" id="XDS47790.1"/>
    </source>
</evidence>
<gene>
    <name evidence="5" type="ORF">QN062_01285</name>
    <name evidence="4" type="ORF">QN216_05290</name>
    <name evidence="3" type="ORF">QN217_05155</name>
</gene>
<dbReference type="RefSeq" id="WP_369341830.1">
    <property type="nucleotide sequence ID" value="NZ_CP129675.1"/>
</dbReference>
<dbReference type="KEGG" id="bfk:QN062_01285"/>
<feature type="region of interest" description="Disordered" evidence="1">
    <location>
        <begin position="1"/>
        <end position="99"/>
    </location>
</feature>
<evidence type="ECO:0000313" key="5">
    <source>
        <dbReference type="EMBL" id="XDS50868.1"/>
    </source>
</evidence>
<sequence length="222" mass="23839">MTEHKNTNPFDEQPNPGNGDGDAHDSDGSDDAVGSAANGHGHDGRANKADMPKEGDRKSRPSNPDDDWEMFMSEHADDMGSIEQSRNAKKFERHVQREQKKAALNVRDLKADSFAGARGAGHGPRDFTGSSWLDTEDVMDQGNDFIPPNPAIGPVRKTTLIYVAFVVLGVLALAGAILLSQFASVLGTIGGLLTILGAAGLFYQHRGHTETRSDPFDDGSRV</sequence>
<dbReference type="EMBL" id="CP129683">
    <property type="protein sequence ID" value="XDS50868.1"/>
    <property type="molecule type" value="Genomic_DNA"/>
</dbReference>